<sequence>MVGPGLTPTDTANVLFQAWTRPFAIQSDFARLNAAVIAMAASDGLITTRLAAGLYGRRWLITPTGLRRLYVLWAEHGGQPETIEEPSDAE</sequence>
<protein>
    <submittedName>
        <fullName evidence="1">Uncharacterized protein</fullName>
    </submittedName>
</protein>
<name>A0A6J5LZL4_9CAUD</name>
<proteinExistence type="predicted"/>
<organism evidence="1">
    <name type="scientific">uncultured Caudovirales phage</name>
    <dbReference type="NCBI Taxonomy" id="2100421"/>
    <lineage>
        <taxon>Viruses</taxon>
        <taxon>Duplodnaviria</taxon>
        <taxon>Heunggongvirae</taxon>
        <taxon>Uroviricota</taxon>
        <taxon>Caudoviricetes</taxon>
        <taxon>Peduoviridae</taxon>
        <taxon>Maltschvirus</taxon>
        <taxon>Maltschvirus maltsch</taxon>
    </lineage>
</organism>
<gene>
    <name evidence="1" type="ORF">UFOVP347_17</name>
</gene>
<reference evidence="1" key="1">
    <citation type="submission" date="2020-04" db="EMBL/GenBank/DDBJ databases">
        <authorList>
            <person name="Chiriac C."/>
            <person name="Salcher M."/>
            <person name="Ghai R."/>
            <person name="Kavagutti S V."/>
        </authorList>
    </citation>
    <scope>NUCLEOTIDE SEQUENCE</scope>
</reference>
<dbReference type="EMBL" id="LR796356">
    <property type="protein sequence ID" value="CAB4139352.1"/>
    <property type="molecule type" value="Genomic_DNA"/>
</dbReference>
<evidence type="ECO:0000313" key="1">
    <source>
        <dbReference type="EMBL" id="CAB4139352.1"/>
    </source>
</evidence>
<accession>A0A6J5LZL4</accession>